<evidence type="ECO:0000256" key="2">
    <source>
        <dbReference type="ARBA" id="ARBA00001946"/>
    </source>
</evidence>
<protein>
    <recommendedName>
        <fullName evidence="9">5'-nucleotidase SurE</fullName>
        <ecNumber evidence="9">3.1.3.5</ecNumber>
    </recommendedName>
    <alternativeName>
        <fullName evidence="9">Nucleoside 5'-monophosphate phosphohydrolase</fullName>
    </alternativeName>
</protein>
<evidence type="ECO:0000256" key="5">
    <source>
        <dbReference type="ARBA" id="ARBA00022490"/>
    </source>
</evidence>
<feature type="domain" description="Survival protein SurE-like phosphatase/nucleotidase" evidence="10">
    <location>
        <begin position="12"/>
        <end position="195"/>
    </location>
</feature>
<comment type="catalytic activity">
    <reaction evidence="1 9">
        <text>a ribonucleoside 5'-phosphate + H2O = a ribonucleoside + phosphate</text>
        <dbReference type="Rhea" id="RHEA:12484"/>
        <dbReference type="ChEBI" id="CHEBI:15377"/>
        <dbReference type="ChEBI" id="CHEBI:18254"/>
        <dbReference type="ChEBI" id="CHEBI:43474"/>
        <dbReference type="ChEBI" id="CHEBI:58043"/>
        <dbReference type="EC" id="3.1.3.5"/>
    </reaction>
</comment>
<evidence type="ECO:0000256" key="3">
    <source>
        <dbReference type="ARBA" id="ARBA00004496"/>
    </source>
</evidence>
<comment type="function">
    <text evidence="9">Nucleotidase that shows phosphatase activity on nucleoside 5'-monophosphates.</text>
</comment>
<evidence type="ECO:0000256" key="4">
    <source>
        <dbReference type="ARBA" id="ARBA00011062"/>
    </source>
</evidence>
<keyword evidence="12" id="KW-1185">Reference proteome</keyword>
<dbReference type="GO" id="GO:0000166">
    <property type="term" value="F:nucleotide binding"/>
    <property type="evidence" value="ECO:0007669"/>
    <property type="project" value="UniProtKB-KW"/>
</dbReference>
<dbReference type="InterPro" id="IPR030048">
    <property type="entry name" value="SurE"/>
</dbReference>
<dbReference type="PANTHER" id="PTHR30457">
    <property type="entry name" value="5'-NUCLEOTIDASE SURE"/>
    <property type="match status" value="1"/>
</dbReference>
<evidence type="ECO:0000256" key="6">
    <source>
        <dbReference type="ARBA" id="ARBA00022723"/>
    </source>
</evidence>
<evidence type="ECO:0000259" key="10">
    <source>
        <dbReference type="Pfam" id="PF01975"/>
    </source>
</evidence>
<keyword evidence="5 9" id="KW-0963">Cytoplasm</keyword>
<evidence type="ECO:0000313" key="12">
    <source>
        <dbReference type="Proteomes" id="UP001060336"/>
    </source>
</evidence>
<dbReference type="EMBL" id="CP102480">
    <property type="protein sequence ID" value="UUX50099.1"/>
    <property type="molecule type" value="Genomic_DNA"/>
</dbReference>
<dbReference type="GO" id="GO:0004309">
    <property type="term" value="F:exopolyphosphatase activity"/>
    <property type="evidence" value="ECO:0007669"/>
    <property type="project" value="TreeGrafter"/>
</dbReference>
<evidence type="ECO:0000256" key="7">
    <source>
        <dbReference type="ARBA" id="ARBA00022741"/>
    </source>
</evidence>
<dbReference type="EC" id="3.1.3.5" evidence="9"/>
<dbReference type="Proteomes" id="UP001060336">
    <property type="component" value="Chromosome"/>
</dbReference>
<gene>
    <name evidence="9 11" type="primary">surE</name>
    <name evidence="11" type="ORF">NUH88_00040</name>
</gene>
<dbReference type="InterPro" id="IPR036523">
    <property type="entry name" value="SurE-like_sf"/>
</dbReference>
<comment type="cofactor">
    <cofactor evidence="9">
        <name>a divalent metal cation</name>
        <dbReference type="ChEBI" id="CHEBI:60240"/>
    </cofactor>
    <text evidence="9">Binds 1 divalent metal cation per subunit.</text>
</comment>
<feature type="binding site" evidence="9">
    <location>
        <position position="17"/>
    </location>
    <ligand>
        <name>a divalent metal cation</name>
        <dbReference type="ChEBI" id="CHEBI:60240"/>
    </ligand>
</feature>
<dbReference type="HAMAP" id="MF_00060">
    <property type="entry name" value="SurE"/>
    <property type="match status" value="1"/>
</dbReference>
<dbReference type="PANTHER" id="PTHR30457:SF12">
    <property type="entry name" value="5'_3'-NUCLEOTIDASE SURE"/>
    <property type="match status" value="1"/>
</dbReference>
<comment type="subcellular location">
    <subcellularLocation>
        <location evidence="3 9">Cytoplasm</location>
    </subcellularLocation>
</comment>
<accession>A0A9J7AR61</accession>
<evidence type="ECO:0000256" key="1">
    <source>
        <dbReference type="ARBA" id="ARBA00000815"/>
    </source>
</evidence>
<dbReference type="NCBIfam" id="TIGR00087">
    <property type="entry name" value="surE"/>
    <property type="match status" value="1"/>
</dbReference>
<dbReference type="FunFam" id="3.40.1210.10:FF:000001">
    <property type="entry name" value="5'/3'-nucleotidase SurE"/>
    <property type="match status" value="1"/>
</dbReference>
<dbReference type="Gene3D" id="3.40.1210.10">
    <property type="entry name" value="Survival protein SurE-like phosphatase/nucleotidase"/>
    <property type="match status" value="1"/>
</dbReference>
<name>A0A9J7AR61_9PROT</name>
<evidence type="ECO:0000256" key="9">
    <source>
        <dbReference type="HAMAP-Rule" id="MF_00060"/>
    </source>
</evidence>
<sequence>MAWSLDLSKPRILISNDDGFYAPGLQVLVRMALSISEDVWVVAPETEQSGAGHSLTLRRPLQAREHQPNWYSVNGTPTDCVLLAVNELMKGKRPDIVLSGVNRHGNLGEDVTYSGTVSAAMEATILGVPAIAFSQELIDGEAADWSPAETYGPDLLRRVLKQGFPPHTLLNVNFPPVPADRVRGVRVTSQGKRKNGDDILEVIDPRGARHYWIGHIQSMRPFAEGTDLEAVDDGYISVTPIKMDMTDQETLAELQRAFGPGGH</sequence>
<keyword evidence="6 9" id="KW-0479">Metal-binding</keyword>
<dbReference type="GO" id="GO:0008254">
    <property type="term" value="F:3'-nucleotidase activity"/>
    <property type="evidence" value="ECO:0007669"/>
    <property type="project" value="TreeGrafter"/>
</dbReference>
<dbReference type="GO" id="GO:0005737">
    <property type="term" value="C:cytoplasm"/>
    <property type="evidence" value="ECO:0007669"/>
    <property type="project" value="UniProtKB-SubCell"/>
</dbReference>
<feature type="binding site" evidence="9">
    <location>
        <position position="102"/>
    </location>
    <ligand>
        <name>a divalent metal cation</name>
        <dbReference type="ChEBI" id="CHEBI:60240"/>
    </ligand>
</feature>
<dbReference type="Pfam" id="PF01975">
    <property type="entry name" value="SurE"/>
    <property type="match status" value="1"/>
</dbReference>
<reference evidence="11" key="1">
    <citation type="submission" date="2022-08" db="EMBL/GenBank/DDBJ databases">
        <title>Nisaea acidiphila sp. nov., isolated from a marine algal debris and emended description of the genus Nisaea Urios et al. 2008.</title>
        <authorList>
            <person name="Kwon K."/>
        </authorList>
    </citation>
    <scope>NUCLEOTIDE SEQUENCE</scope>
    <source>
        <strain evidence="11">MEBiC11861</strain>
    </source>
</reference>
<organism evidence="11 12">
    <name type="scientific">Nisaea acidiphila</name>
    <dbReference type="NCBI Taxonomy" id="1862145"/>
    <lineage>
        <taxon>Bacteria</taxon>
        <taxon>Pseudomonadati</taxon>
        <taxon>Pseudomonadota</taxon>
        <taxon>Alphaproteobacteria</taxon>
        <taxon>Rhodospirillales</taxon>
        <taxon>Thalassobaculaceae</taxon>
        <taxon>Nisaea</taxon>
    </lineage>
</organism>
<dbReference type="KEGG" id="naci:NUH88_00040"/>
<proteinExistence type="inferred from homology"/>
<dbReference type="NCBIfam" id="NF001490">
    <property type="entry name" value="PRK00346.1-4"/>
    <property type="match status" value="1"/>
</dbReference>
<feature type="binding site" evidence="9">
    <location>
        <position position="18"/>
    </location>
    <ligand>
        <name>a divalent metal cation</name>
        <dbReference type="ChEBI" id="CHEBI:60240"/>
    </ligand>
</feature>
<keyword evidence="8 9" id="KW-0378">Hydrolase</keyword>
<comment type="similarity">
    <text evidence="4 9">Belongs to the SurE nucleotidase family.</text>
</comment>
<feature type="binding site" evidence="9">
    <location>
        <position position="49"/>
    </location>
    <ligand>
        <name>a divalent metal cation</name>
        <dbReference type="ChEBI" id="CHEBI:60240"/>
    </ligand>
</feature>
<dbReference type="RefSeq" id="WP_257769118.1">
    <property type="nucleotide sequence ID" value="NZ_CP102480.1"/>
</dbReference>
<dbReference type="GO" id="GO:0046872">
    <property type="term" value="F:metal ion binding"/>
    <property type="evidence" value="ECO:0007669"/>
    <property type="project" value="UniProtKB-UniRule"/>
</dbReference>
<dbReference type="InterPro" id="IPR002828">
    <property type="entry name" value="SurE-like_Pase/nucleotidase"/>
</dbReference>
<dbReference type="SUPFAM" id="SSF64167">
    <property type="entry name" value="SurE-like"/>
    <property type="match status" value="1"/>
</dbReference>
<comment type="cofactor">
    <cofactor evidence="2">
        <name>Mg(2+)</name>
        <dbReference type="ChEBI" id="CHEBI:18420"/>
    </cofactor>
</comment>
<dbReference type="GO" id="GO:0008253">
    <property type="term" value="F:5'-nucleotidase activity"/>
    <property type="evidence" value="ECO:0007669"/>
    <property type="project" value="UniProtKB-UniRule"/>
</dbReference>
<dbReference type="AlphaFoldDB" id="A0A9J7AR61"/>
<evidence type="ECO:0000256" key="8">
    <source>
        <dbReference type="ARBA" id="ARBA00022801"/>
    </source>
</evidence>
<keyword evidence="7 9" id="KW-0547">Nucleotide-binding</keyword>
<evidence type="ECO:0000313" key="11">
    <source>
        <dbReference type="EMBL" id="UUX50099.1"/>
    </source>
</evidence>